<sequence>MCAPAYRSPYKYLHMTSLLRNARTTSESTGKDQMRDRLADFQRRVVTDRFEEVELGPSTPAAVPYNLANALDGRLR</sequence>
<organism evidence="1 2">
    <name type="scientific">Ancylostoma duodenale</name>
    <dbReference type="NCBI Taxonomy" id="51022"/>
    <lineage>
        <taxon>Eukaryota</taxon>
        <taxon>Metazoa</taxon>
        <taxon>Ecdysozoa</taxon>
        <taxon>Nematoda</taxon>
        <taxon>Chromadorea</taxon>
        <taxon>Rhabditida</taxon>
        <taxon>Rhabditina</taxon>
        <taxon>Rhabditomorpha</taxon>
        <taxon>Strongyloidea</taxon>
        <taxon>Ancylostomatidae</taxon>
        <taxon>Ancylostomatinae</taxon>
        <taxon>Ancylostoma</taxon>
    </lineage>
</organism>
<name>A0A0C2E010_9BILA</name>
<dbReference type="EMBL" id="KN726321">
    <property type="protein sequence ID" value="KIH68662.1"/>
    <property type="molecule type" value="Genomic_DNA"/>
</dbReference>
<keyword evidence="2" id="KW-1185">Reference proteome</keyword>
<accession>A0A0C2E010</accession>
<proteinExistence type="predicted"/>
<reference evidence="1 2" key="1">
    <citation type="submission" date="2013-12" db="EMBL/GenBank/DDBJ databases">
        <title>Draft genome of the parsitic nematode Ancylostoma duodenale.</title>
        <authorList>
            <person name="Mitreva M."/>
        </authorList>
    </citation>
    <scope>NUCLEOTIDE SEQUENCE [LARGE SCALE GENOMIC DNA]</scope>
    <source>
        <strain evidence="1 2">Zhejiang</strain>
    </source>
</reference>
<evidence type="ECO:0000313" key="1">
    <source>
        <dbReference type="EMBL" id="KIH68662.1"/>
    </source>
</evidence>
<evidence type="ECO:0000313" key="2">
    <source>
        <dbReference type="Proteomes" id="UP000054047"/>
    </source>
</evidence>
<dbReference type="AlphaFoldDB" id="A0A0C2E010"/>
<dbReference type="Proteomes" id="UP000054047">
    <property type="component" value="Unassembled WGS sequence"/>
</dbReference>
<gene>
    <name evidence="1" type="ORF">ANCDUO_01004</name>
</gene>
<protein>
    <submittedName>
        <fullName evidence="1">Uncharacterized protein</fullName>
    </submittedName>
</protein>